<organism evidence="6 7">
    <name type="scientific">Pararhodospirillum oryzae</name>
    <dbReference type="NCBI Taxonomy" id="478448"/>
    <lineage>
        <taxon>Bacteria</taxon>
        <taxon>Pseudomonadati</taxon>
        <taxon>Pseudomonadota</taxon>
        <taxon>Alphaproteobacteria</taxon>
        <taxon>Rhodospirillales</taxon>
        <taxon>Rhodospirillaceae</taxon>
        <taxon>Pararhodospirillum</taxon>
    </lineage>
</organism>
<protein>
    <recommendedName>
        <fullName evidence="5">ABC transporter domain-containing protein</fullName>
    </recommendedName>
</protein>
<dbReference type="PROSITE" id="PS00211">
    <property type="entry name" value="ABC_TRANSPORTER_1"/>
    <property type="match status" value="1"/>
</dbReference>
<dbReference type="AlphaFoldDB" id="A0A512H6F6"/>
<evidence type="ECO:0000313" key="6">
    <source>
        <dbReference type="EMBL" id="GEO81024.1"/>
    </source>
</evidence>
<evidence type="ECO:0000259" key="5">
    <source>
        <dbReference type="PROSITE" id="PS50893"/>
    </source>
</evidence>
<dbReference type="InterPro" id="IPR027417">
    <property type="entry name" value="P-loop_NTPase"/>
</dbReference>
<comment type="caution">
    <text evidence="6">The sequence shown here is derived from an EMBL/GenBank/DDBJ whole genome shotgun (WGS) entry which is preliminary data.</text>
</comment>
<dbReference type="PROSITE" id="PS50893">
    <property type="entry name" value="ABC_TRANSPORTER_2"/>
    <property type="match status" value="1"/>
</dbReference>
<dbReference type="EMBL" id="BJZO01000024">
    <property type="protein sequence ID" value="GEO81024.1"/>
    <property type="molecule type" value="Genomic_DNA"/>
</dbReference>
<keyword evidence="7" id="KW-1185">Reference proteome</keyword>
<dbReference type="InterPro" id="IPR017871">
    <property type="entry name" value="ABC_transporter-like_CS"/>
</dbReference>
<evidence type="ECO:0000313" key="7">
    <source>
        <dbReference type="Proteomes" id="UP000321567"/>
    </source>
</evidence>
<dbReference type="GO" id="GO:0005524">
    <property type="term" value="F:ATP binding"/>
    <property type="evidence" value="ECO:0007669"/>
    <property type="project" value="UniProtKB-KW"/>
</dbReference>
<dbReference type="GO" id="GO:0016887">
    <property type="term" value="F:ATP hydrolysis activity"/>
    <property type="evidence" value="ECO:0007669"/>
    <property type="project" value="InterPro"/>
</dbReference>
<keyword evidence="4" id="KW-0067">ATP-binding</keyword>
<evidence type="ECO:0000256" key="3">
    <source>
        <dbReference type="ARBA" id="ARBA00022741"/>
    </source>
</evidence>
<feature type="domain" description="ABC transporter" evidence="5">
    <location>
        <begin position="80"/>
        <end position="314"/>
    </location>
</feature>
<keyword evidence="3" id="KW-0547">Nucleotide-binding</keyword>
<dbReference type="InterPro" id="IPR003593">
    <property type="entry name" value="AAA+_ATPase"/>
</dbReference>
<evidence type="ECO:0000256" key="1">
    <source>
        <dbReference type="ARBA" id="ARBA00005417"/>
    </source>
</evidence>
<keyword evidence="2" id="KW-0813">Transport</keyword>
<dbReference type="PANTHER" id="PTHR43117">
    <property type="entry name" value="OSMOPROTECTANT IMPORT ATP-BINDING PROTEIN OSMV"/>
    <property type="match status" value="1"/>
</dbReference>
<dbReference type="Gene3D" id="3.40.50.300">
    <property type="entry name" value="P-loop containing nucleotide triphosphate hydrolases"/>
    <property type="match status" value="1"/>
</dbReference>
<dbReference type="Pfam" id="PF00005">
    <property type="entry name" value="ABC_tran"/>
    <property type="match status" value="1"/>
</dbReference>
<evidence type="ECO:0000256" key="2">
    <source>
        <dbReference type="ARBA" id="ARBA00022448"/>
    </source>
</evidence>
<evidence type="ECO:0000256" key="4">
    <source>
        <dbReference type="ARBA" id="ARBA00022840"/>
    </source>
</evidence>
<sequence length="342" mass="36752">MSADTLPANAPFPDMALGELPDDAFLRANALPPRGASLSLRAYWDALPWDIREACAWTPDTLAAGLRAFRAAHQRPIEETRLESLEIQGGRDKTGQPETQSLVLRPGDVVAVVGPTGSGKSRLLADIECLAQGDTPSGRRILVNGQAPDRRMRFTAEGRLVAQITQNMNFVMDLKVLDFLSLHAESRRLPDPEAAATRVLDAAVGMAGEPFTGATPLTQLSGGQSRALMIADAALLSPKPVVLIDEIENAGVDRAQALRLFIDKGKIVLLSTHDPLLALSGGRRLVIRQGAIAAVVETTPEEQDCARWLGLYEGRVSALRDALRQGRPLAGVWRDLAKAEVA</sequence>
<dbReference type="SMART" id="SM00382">
    <property type="entry name" value="AAA"/>
    <property type="match status" value="1"/>
</dbReference>
<name>A0A512H6F6_9PROT</name>
<proteinExistence type="inferred from homology"/>
<gene>
    <name evidence="6" type="ORF">ROR02_11550</name>
</gene>
<accession>A0A512H6F6</accession>
<dbReference type="SUPFAM" id="SSF52540">
    <property type="entry name" value="P-loop containing nucleoside triphosphate hydrolases"/>
    <property type="match status" value="1"/>
</dbReference>
<comment type="similarity">
    <text evidence="1">Belongs to the ABC transporter superfamily.</text>
</comment>
<dbReference type="InterPro" id="IPR003439">
    <property type="entry name" value="ABC_transporter-like_ATP-bd"/>
</dbReference>
<dbReference type="PANTHER" id="PTHR43117:SF4">
    <property type="entry name" value="OSMOPROTECTANT IMPORT ATP-BINDING PROTEIN OSMV"/>
    <property type="match status" value="1"/>
</dbReference>
<dbReference type="Proteomes" id="UP000321567">
    <property type="component" value="Unassembled WGS sequence"/>
</dbReference>
<reference evidence="6 7" key="1">
    <citation type="submission" date="2019-07" db="EMBL/GenBank/DDBJ databases">
        <title>Whole genome shotgun sequence of Rhodospirillum oryzae NBRC 107573.</title>
        <authorList>
            <person name="Hosoyama A."/>
            <person name="Uohara A."/>
            <person name="Ohji S."/>
            <person name="Ichikawa N."/>
        </authorList>
    </citation>
    <scope>NUCLEOTIDE SEQUENCE [LARGE SCALE GENOMIC DNA]</scope>
    <source>
        <strain evidence="6 7">NBRC 107573</strain>
    </source>
</reference>
<dbReference type="RefSeq" id="WP_246135424.1">
    <property type="nucleotide sequence ID" value="NZ_BJZO01000024.1"/>
</dbReference>